<dbReference type="STRING" id="329884.A0A4U0XXF2"/>
<feature type="region of interest" description="Disordered" evidence="2">
    <location>
        <begin position="278"/>
        <end position="329"/>
    </location>
</feature>
<dbReference type="Gene3D" id="1.25.40.10">
    <property type="entry name" value="Tetratricopeptide repeat domain"/>
    <property type="match status" value="1"/>
</dbReference>
<evidence type="ECO:0000256" key="1">
    <source>
        <dbReference type="ARBA" id="ARBA00008509"/>
    </source>
</evidence>
<dbReference type="PANTHER" id="PTHR45862">
    <property type="entry name" value="PROTEIN SGT1 HOMOLOG"/>
    <property type="match status" value="1"/>
</dbReference>
<feature type="domain" description="SGS" evidence="3">
    <location>
        <begin position="318"/>
        <end position="419"/>
    </location>
</feature>
<dbReference type="InterPro" id="IPR044563">
    <property type="entry name" value="Sgt1-like"/>
</dbReference>
<name>A0A4U0XXF2_9PEZI</name>
<dbReference type="SUPFAM" id="SSF48452">
    <property type="entry name" value="TPR-like"/>
    <property type="match status" value="1"/>
</dbReference>
<evidence type="ECO:0000259" key="3">
    <source>
        <dbReference type="PROSITE" id="PS51048"/>
    </source>
</evidence>
<feature type="compositionally biased region" description="Low complexity" evidence="2">
    <location>
        <begin position="288"/>
        <end position="300"/>
    </location>
</feature>
<feature type="compositionally biased region" description="Basic and acidic residues" evidence="2">
    <location>
        <begin position="398"/>
        <end position="419"/>
    </location>
</feature>
<feature type="domain" description="CS" evidence="4">
    <location>
        <begin position="189"/>
        <end position="280"/>
    </location>
</feature>
<dbReference type="PROSITE" id="PS51203">
    <property type="entry name" value="CS"/>
    <property type="match status" value="1"/>
</dbReference>
<evidence type="ECO:0000313" key="5">
    <source>
        <dbReference type="EMBL" id="TKA80598.1"/>
    </source>
</evidence>
<sequence length="419" mass="45616">MDQAALGKAALTESNYAAAIRHYTAALQQSPTSPAYLIQRSAAYQRNKDYPKALNDANRAVLEARKRAKREQIVEAQFRRGVALYSLERYGDAEFVLGVVKRMDEKFKGLELWINKVKLTLSRLGAEDEGKRVCSVGEVPEEGDDPVTDAATNGGAPATEEKTRNGAPAQQLPTSSTPIQPQQPQQTPADKIRHEWYQNNQNVYFTLLAKGVPSDKAEIVFTPRSLSITFPFATGSSYDFTLEPLFAEINPEACTKRVLSTKIEIVLAKRTQGEKWKALESSTPVPDNPNASATTTTSTDAVKHAILSPNPPPPSGPAYPTSSKTGPKNWDAVTAAALKDPSAKPGTAAAEGEDFEGGDEANFFFQKLFKGSTPEVQRAMMKSYTESNGTALSTNWEEVSKGKVETRPPDGMEAKGWDV</sequence>
<evidence type="ECO:0008006" key="7">
    <source>
        <dbReference type="Google" id="ProtNLM"/>
    </source>
</evidence>
<dbReference type="CDD" id="cd06466">
    <property type="entry name" value="p23_CS_SGT1_like"/>
    <property type="match status" value="1"/>
</dbReference>
<dbReference type="InterPro" id="IPR007699">
    <property type="entry name" value="SGS_dom"/>
</dbReference>
<protein>
    <recommendedName>
        <fullName evidence="7">SGS-domain-containing protein</fullName>
    </recommendedName>
</protein>
<dbReference type="Proteomes" id="UP000309340">
    <property type="component" value="Unassembled WGS sequence"/>
</dbReference>
<dbReference type="InterPro" id="IPR007052">
    <property type="entry name" value="CS_dom"/>
</dbReference>
<proteinExistence type="inferred from homology"/>
<dbReference type="Gene3D" id="2.60.40.790">
    <property type="match status" value="1"/>
</dbReference>
<reference evidence="5 6" key="1">
    <citation type="submission" date="2017-03" db="EMBL/GenBank/DDBJ databases">
        <title>Genomes of endolithic fungi from Antarctica.</title>
        <authorList>
            <person name="Coleine C."/>
            <person name="Masonjones S."/>
            <person name="Stajich J.E."/>
        </authorList>
    </citation>
    <scope>NUCLEOTIDE SEQUENCE [LARGE SCALE GENOMIC DNA]</scope>
    <source>
        <strain evidence="5 6">CCFEE 5184</strain>
    </source>
</reference>
<evidence type="ECO:0000256" key="2">
    <source>
        <dbReference type="SAM" id="MobiDB-lite"/>
    </source>
</evidence>
<gene>
    <name evidence="5" type="ORF">B0A55_02910</name>
</gene>
<feature type="region of interest" description="Disordered" evidence="2">
    <location>
        <begin position="386"/>
        <end position="419"/>
    </location>
</feature>
<dbReference type="SUPFAM" id="SSF49764">
    <property type="entry name" value="HSP20-like chaperones"/>
    <property type="match status" value="1"/>
</dbReference>
<feature type="compositionally biased region" description="Polar residues" evidence="2">
    <location>
        <begin position="386"/>
        <end position="397"/>
    </location>
</feature>
<dbReference type="GO" id="GO:0051087">
    <property type="term" value="F:protein-folding chaperone binding"/>
    <property type="evidence" value="ECO:0007669"/>
    <property type="project" value="InterPro"/>
</dbReference>
<dbReference type="OrthoDB" id="1898560at2759"/>
<dbReference type="AlphaFoldDB" id="A0A4U0XXF2"/>
<evidence type="ECO:0000313" key="6">
    <source>
        <dbReference type="Proteomes" id="UP000309340"/>
    </source>
</evidence>
<feature type="region of interest" description="Disordered" evidence="2">
    <location>
        <begin position="136"/>
        <end position="189"/>
    </location>
</feature>
<feature type="compositionally biased region" description="Low complexity" evidence="2">
    <location>
        <begin position="170"/>
        <end position="188"/>
    </location>
</feature>
<comment type="caution">
    <text evidence="5">The sequence shown here is derived from an EMBL/GenBank/DDBJ whole genome shotgun (WGS) entry which is preliminary data.</text>
</comment>
<accession>A0A4U0XXF2</accession>
<dbReference type="Pfam" id="PF04969">
    <property type="entry name" value="CS"/>
    <property type="match status" value="1"/>
</dbReference>
<dbReference type="EMBL" id="NAJQ01000067">
    <property type="protein sequence ID" value="TKA80598.1"/>
    <property type="molecule type" value="Genomic_DNA"/>
</dbReference>
<organism evidence="5 6">
    <name type="scientific">Friedmanniomyces simplex</name>
    <dbReference type="NCBI Taxonomy" id="329884"/>
    <lineage>
        <taxon>Eukaryota</taxon>
        <taxon>Fungi</taxon>
        <taxon>Dikarya</taxon>
        <taxon>Ascomycota</taxon>
        <taxon>Pezizomycotina</taxon>
        <taxon>Dothideomycetes</taxon>
        <taxon>Dothideomycetidae</taxon>
        <taxon>Mycosphaerellales</taxon>
        <taxon>Teratosphaeriaceae</taxon>
        <taxon>Friedmanniomyces</taxon>
    </lineage>
</organism>
<dbReference type="PROSITE" id="PS51048">
    <property type="entry name" value="SGS"/>
    <property type="match status" value="1"/>
</dbReference>
<dbReference type="InterPro" id="IPR008978">
    <property type="entry name" value="HSP20-like_chaperone"/>
</dbReference>
<comment type="similarity">
    <text evidence="1">Belongs to the SGT1 family.</text>
</comment>
<dbReference type="Pfam" id="PF05002">
    <property type="entry name" value="SGS"/>
    <property type="match status" value="1"/>
</dbReference>
<evidence type="ECO:0000259" key="4">
    <source>
        <dbReference type="PROSITE" id="PS51203"/>
    </source>
</evidence>
<dbReference type="InterPro" id="IPR011990">
    <property type="entry name" value="TPR-like_helical_dom_sf"/>
</dbReference>
<keyword evidence="6" id="KW-1185">Reference proteome</keyword>